<evidence type="ECO:0000256" key="3">
    <source>
        <dbReference type="ARBA" id="ARBA00023002"/>
    </source>
</evidence>
<keyword evidence="4 6" id="KW-0676">Redox-active center</keyword>
<sequence>MPVQVGDTIPEITVKRLGEAGIEDLNIADYIADKKVVIFGTPGAFTPACAQKHLPGYVMKADQIREEGIDEIICVSVNDPFVMKHWGEVANATGKVTMMPDWDAKFVEALGLTFDASGAGLGKRSQRFMMIVDNGVIRDLQVEEKGGDVMVSSAEACALKLAN</sequence>
<evidence type="ECO:0000259" key="7">
    <source>
        <dbReference type="PROSITE" id="PS51352"/>
    </source>
</evidence>
<accession>A0A2W5FRA8</accession>
<evidence type="ECO:0000313" key="8">
    <source>
        <dbReference type="EMBL" id="PZP56954.1"/>
    </source>
</evidence>
<dbReference type="GO" id="GO:0034599">
    <property type="term" value="P:cellular response to oxidative stress"/>
    <property type="evidence" value="ECO:0007669"/>
    <property type="project" value="InterPro"/>
</dbReference>
<dbReference type="Gene3D" id="3.40.30.10">
    <property type="entry name" value="Glutaredoxin"/>
    <property type="match status" value="1"/>
</dbReference>
<dbReference type="SUPFAM" id="SSF52833">
    <property type="entry name" value="Thioredoxin-like"/>
    <property type="match status" value="1"/>
</dbReference>
<dbReference type="GO" id="GO:0045454">
    <property type="term" value="P:cell redox homeostasis"/>
    <property type="evidence" value="ECO:0007669"/>
    <property type="project" value="TreeGrafter"/>
</dbReference>
<dbReference type="InterPro" id="IPR013766">
    <property type="entry name" value="Thioredoxin_domain"/>
</dbReference>
<proteinExistence type="inferred from homology"/>
<keyword evidence="2 6" id="KW-0049">Antioxidant</keyword>
<dbReference type="PROSITE" id="PS51352">
    <property type="entry name" value="THIOREDOXIN_2"/>
    <property type="match status" value="1"/>
</dbReference>
<protein>
    <recommendedName>
        <fullName evidence="6">Glutathione-dependent peroxiredoxin</fullName>
        <ecNumber evidence="6">1.11.1.27</ecNumber>
    </recommendedName>
</protein>
<dbReference type="GO" id="GO:0008379">
    <property type="term" value="F:thioredoxin peroxidase activity"/>
    <property type="evidence" value="ECO:0007669"/>
    <property type="project" value="InterPro"/>
</dbReference>
<dbReference type="PANTHER" id="PTHR10430">
    <property type="entry name" value="PEROXIREDOXIN"/>
    <property type="match status" value="1"/>
</dbReference>
<dbReference type="EC" id="1.11.1.27" evidence="6"/>
<evidence type="ECO:0000256" key="2">
    <source>
        <dbReference type="ARBA" id="ARBA00022862"/>
    </source>
</evidence>
<comment type="caution">
    <text evidence="8">The sequence shown here is derived from an EMBL/GenBank/DDBJ whole genome shotgun (WGS) entry which is preliminary data.</text>
</comment>
<dbReference type="InterPro" id="IPR037944">
    <property type="entry name" value="PRX5-like"/>
</dbReference>
<dbReference type="Pfam" id="PF08534">
    <property type="entry name" value="Redoxin"/>
    <property type="match status" value="1"/>
</dbReference>
<dbReference type="FunFam" id="3.40.30.10:FF:000020">
    <property type="entry name" value="Peroxiredoxin"/>
    <property type="match status" value="1"/>
</dbReference>
<comment type="similarity">
    <text evidence="6">Belongs to the peroxiredoxin family. Prx5 subfamily.</text>
</comment>
<comment type="function">
    <text evidence="6">Thiol-specific peroxidase that catalyzes the reduction of hydrogen peroxide and organic hydroperoxides to water and alcohols, respectively. Plays a role in cell protection against oxidative stress by detoxifying peroxides.</text>
</comment>
<evidence type="ECO:0000313" key="9">
    <source>
        <dbReference type="Proteomes" id="UP000249739"/>
    </source>
</evidence>
<evidence type="ECO:0000256" key="1">
    <source>
        <dbReference type="ARBA" id="ARBA00022559"/>
    </source>
</evidence>
<dbReference type="CDD" id="cd03013">
    <property type="entry name" value="PRX5_like"/>
    <property type="match status" value="1"/>
</dbReference>
<dbReference type="InterPro" id="IPR036249">
    <property type="entry name" value="Thioredoxin-like_sf"/>
</dbReference>
<organism evidence="8 9">
    <name type="scientific">Micavibrio aeruginosavorus</name>
    <dbReference type="NCBI Taxonomy" id="349221"/>
    <lineage>
        <taxon>Bacteria</taxon>
        <taxon>Pseudomonadati</taxon>
        <taxon>Bdellovibrionota</taxon>
        <taxon>Bdellovibrionia</taxon>
        <taxon>Bdellovibrionales</taxon>
        <taxon>Pseudobdellovibrionaceae</taxon>
        <taxon>Micavibrio</taxon>
    </lineage>
</organism>
<evidence type="ECO:0000256" key="6">
    <source>
        <dbReference type="RuleBase" id="RU366011"/>
    </source>
</evidence>
<evidence type="ECO:0000256" key="5">
    <source>
        <dbReference type="PIRSR" id="PIRSR637944-1"/>
    </source>
</evidence>
<reference evidence="8 9" key="1">
    <citation type="submission" date="2017-08" db="EMBL/GenBank/DDBJ databases">
        <title>Infants hospitalized years apart are colonized by the same room-sourced microbial strains.</title>
        <authorList>
            <person name="Brooks B."/>
            <person name="Olm M.R."/>
            <person name="Firek B.A."/>
            <person name="Baker R."/>
            <person name="Thomas B.C."/>
            <person name="Morowitz M.J."/>
            <person name="Banfield J.F."/>
        </authorList>
    </citation>
    <scope>NUCLEOTIDE SEQUENCE [LARGE SCALE GENOMIC DNA]</scope>
    <source>
        <strain evidence="8">S2_006_000_R2_64</strain>
    </source>
</reference>
<feature type="domain" description="Thioredoxin" evidence="7">
    <location>
        <begin position="3"/>
        <end position="163"/>
    </location>
</feature>
<dbReference type="GO" id="GO:0005737">
    <property type="term" value="C:cytoplasm"/>
    <property type="evidence" value="ECO:0007669"/>
    <property type="project" value="TreeGrafter"/>
</dbReference>
<dbReference type="InterPro" id="IPR013740">
    <property type="entry name" value="Redoxin"/>
</dbReference>
<gene>
    <name evidence="8" type="ORF">DI586_02055</name>
</gene>
<dbReference type="Proteomes" id="UP000249739">
    <property type="component" value="Unassembled WGS sequence"/>
</dbReference>
<name>A0A2W5FRA8_9BACT</name>
<keyword evidence="1 6" id="KW-0575">Peroxidase</keyword>
<dbReference type="AlphaFoldDB" id="A0A2W5FRA8"/>
<evidence type="ECO:0000256" key="4">
    <source>
        <dbReference type="ARBA" id="ARBA00023284"/>
    </source>
</evidence>
<keyword evidence="3 6" id="KW-0560">Oxidoreductase</keyword>
<dbReference type="EMBL" id="QFOT01000011">
    <property type="protein sequence ID" value="PZP56954.1"/>
    <property type="molecule type" value="Genomic_DNA"/>
</dbReference>
<dbReference type="GO" id="GO:0042744">
    <property type="term" value="P:hydrogen peroxide catabolic process"/>
    <property type="evidence" value="ECO:0007669"/>
    <property type="project" value="TreeGrafter"/>
</dbReference>
<dbReference type="PANTHER" id="PTHR10430:SF16">
    <property type="entry name" value="PEROXIREDOXIN-5, MITOCHONDRIAL"/>
    <property type="match status" value="1"/>
</dbReference>
<feature type="active site" description="Cysteine sulfenic acid (-SOH) intermediate" evidence="5">
    <location>
        <position position="49"/>
    </location>
</feature>
<comment type="catalytic activity">
    <reaction evidence="6">
        <text>a hydroperoxide + 2 glutathione = an alcohol + glutathione disulfide + H2O</text>
        <dbReference type="Rhea" id="RHEA:62632"/>
        <dbReference type="ChEBI" id="CHEBI:15377"/>
        <dbReference type="ChEBI" id="CHEBI:30879"/>
        <dbReference type="ChEBI" id="CHEBI:35924"/>
        <dbReference type="ChEBI" id="CHEBI:57925"/>
        <dbReference type="ChEBI" id="CHEBI:58297"/>
        <dbReference type="EC" id="1.11.1.27"/>
    </reaction>
</comment>